<feature type="active site" description="Phosphoserine intermediate" evidence="11">
    <location>
        <position position="71"/>
    </location>
</feature>
<dbReference type="Pfam" id="PF06415">
    <property type="entry name" value="iPGM_N"/>
    <property type="match status" value="1"/>
</dbReference>
<evidence type="ECO:0000256" key="10">
    <source>
        <dbReference type="NCBIfam" id="TIGR01307"/>
    </source>
</evidence>
<comment type="catalytic activity">
    <reaction evidence="1">
        <text>(2R)-2-phosphoglycerate = (2R)-3-phosphoglycerate</text>
        <dbReference type="Rhea" id="RHEA:15901"/>
        <dbReference type="ChEBI" id="CHEBI:58272"/>
        <dbReference type="ChEBI" id="CHEBI:58289"/>
        <dbReference type="EC" id="5.4.2.12"/>
    </reaction>
</comment>
<evidence type="ECO:0000259" key="15">
    <source>
        <dbReference type="Pfam" id="PF06415"/>
    </source>
</evidence>
<keyword evidence="8 13" id="KW-0464">Manganese</keyword>
<evidence type="ECO:0000313" key="17">
    <source>
        <dbReference type="Proteomes" id="UP000326354"/>
    </source>
</evidence>
<comment type="similarity">
    <text evidence="5">Belongs to the BPG-independent phosphoglycerate mutase family.</text>
</comment>
<feature type="binding site" evidence="12">
    <location>
        <position position="198"/>
    </location>
    <ligand>
        <name>substrate</name>
    </ligand>
</feature>
<evidence type="ECO:0000256" key="5">
    <source>
        <dbReference type="ARBA" id="ARBA00008819"/>
    </source>
</evidence>
<keyword evidence="9" id="KW-0413">Isomerase</keyword>
<keyword evidence="7" id="KW-0324">Glycolysis</keyword>
<feature type="binding site" evidence="12">
    <location>
        <position position="205"/>
    </location>
    <ligand>
        <name>substrate</name>
    </ligand>
</feature>
<keyword evidence="17" id="KW-1185">Reference proteome</keyword>
<evidence type="ECO:0000256" key="13">
    <source>
        <dbReference type="PIRSR" id="PIRSR001492-3"/>
    </source>
</evidence>
<feature type="binding site" evidence="13">
    <location>
        <position position="71"/>
    </location>
    <ligand>
        <name>Mn(2+)</name>
        <dbReference type="ChEBI" id="CHEBI:29035"/>
        <label>2</label>
    </ligand>
</feature>
<feature type="domain" description="Metalloenzyme" evidence="14">
    <location>
        <begin position="13"/>
        <end position="536"/>
    </location>
</feature>
<evidence type="ECO:0000256" key="1">
    <source>
        <dbReference type="ARBA" id="ARBA00000370"/>
    </source>
</evidence>
<dbReference type="SUPFAM" id="SSF64158">
    <property type="entry name" value="2,3-Bisphosphoglycerate-independent phosphoglycerate mutase, substrate-binding domain"/>
    <property type="match status" value="1"/>
</dbReference>
<dbReference type="EC" id="5.4.2.12" evidence="10"/>
<protein>
    <recommendedName>
        <fullName evidence="10">2,3-bisphosphoglycerate-independent phosphoglycerate mutase</fullName>
        <ecNumber evidence="10">5.4.2.12</ecNumber>
    </recommendedName>
</protein>
<evidence type="ECO:0000256" key="12">
    <source>
        <dbReference type="PIRSR" id="PIRSR001492-2"/>
    </source>
</evidence>
<feature type="binding site" evidence="13">
    <location>
        <position position="493"/>
    </location>
    <ligand>
        <name>Mn(2+)</name>
        <dbReference type="ChEBI" id="CHEBI:29035"/>
        <label>1</label>
    </ligand>
</feature>
<feature type="binding site" evidence="13">
    <location>
        <position position="462"/>
    </location>
    <ligand>
        <name>Mn(2+)</name>
        <dbReference type="ChEBI" id="CHEBI:29035"/>
        <label>2</label>
    </ligand>
</feature>
<evidence type="ECO:0000256" key="9">
    <source>
        <dbReference type="ARBA" id="ARBA00023235"/>
    </source>
</evidence>
<feature type="binding site" evidence="13">
    <location>
        <position position="425"/>
    </location>
    <ligand>
        <name>Mn(2+)</name>
        <dbReference type="ChEBI" id="CHEBI:29035"/>
        <label>1</label>
    </ligand>
</feature>
<dbReference type="InterPro" id="IPR006124">
    <property type="entry name" value="Metalloenzyme"/>
</dbReference>
<dbReference type="GO" id="GO:0004619">
    <property type="term" value="F:phosphoglycerate mutase activity"/>
    <property type="evidence" value="ECO:0007669"/>
    <property type="project" value="UniProtKB-UniRule"/>
</dbReference>
<dbReference type="GO" id="GO:0030145">
    <property type="term" value="F:manganese ion binding"/>
    <property type="evidence" value="ECO:0007669"/>
    <property type="project" value="InterPro"/>
</dbReference>
<dbReference type="InterPro" id="IPR005995">
    <property type="entry name" value="Pgm_bpd_ind"/>
</dbReference>
<dbReference type="FunFam" id="3.40.1450.10:FF:000002">
    <property type="entry name" value="2,3-bisphosphoglycerate-independent phosphoglycerate mutase"/>
    <property type="match status" value="1"/>
</dbReference>
<organism evidence="16 17">
    <name type="scientific">Uabimicrobium amorphum</name>
    <dbReference type="NCBI Taxonomy" id="2596890"/>
    <lineage>
        <taxon>Bacteria</taxon>
        <taxon>Pseudomonadati</taxon>
        <taxon>Planctomycetota</taxon>
        <taxon>Candidatus Uabimicrobiia</taxon>
        <taxon>Candidatus Uabimicrobiales</taxon>
        <taxon>Candidatus Uabimicrobiaceae</taxon>
        <taxon>Candidatus Uabimicrobium</taxon>
    </lineage>
</organism>
<feature type="binding site" evidence="12">
    <location>
        <position position="353"/>
    </location>
    <ligand>
        <name>substrate</name>
    </ligand>
</feature>
<dbReference type="InterPro" id="IPR036646">
    <property type="entry name" value="PGAM_B_sf"/>
</dbReference>
<comment type="pathway">
    <text evidence="4">Carbohydrate degradation; glycolysis; pyruvate from D-glyceraldehyde 3-phosphate: step 3/5.</text>
</comment>
<feature type="binding site" evidence="13">
    <location>
        <position position="421"/>
    </location>
    <ligand>
        <name>Mn(2+)</name>
        <dbReference type="ChEBI" id="CHEBI:29035"/>
        <label>1</label>
    </ligand>
</feature>
<evidence type="ECO:0000313" key="16">
    <source>
        <dbReference type="EMBL" id="BBM81910.1"/>
    </source>
</evidence>
<dbReference type="InterPro" id="IPR011258">
    <property type="entry name" value="BPG-indep_PGM_N"/>
</dbReference>
<gene>
    <name evidence="16" type="ORF">UABAM_00252</name>
</gene>
<dbReference type="SUPFAM" id="SSF53649">
    <property type="entry name" value="Alkaline phosphatase-like"/>
    <property type="match status" value="1"/>
</dbReference>
<evidence type="ECO:0000256" key="11">
    <source>
        <dbReference type="PIRSR" id="PIRSR001492-1"/>
    </source>
</evidence>
<dbReference type="Gene3D" id="3.40.1450.10">
    <property type="entry name" value="BPG-independent phosphoglycerate mutase, domain B"/>
    <property type="match status" value="1"/>
</dbReference>
<feature type="binding site" evidence="12">
    <location>
        <begin position="278"/>
        <end position="281"/>
    </location>
    <ligand>
        <name>substrate</name>
    </ligand>
</feature>
<proteinExistence type="inferred from homology"/>
<dbReference type="Pfam" id="PF01676">
    <property type="entry name" value="Metalloenzyme"/>
    <property type="match status" value="1"/>
</dbReference>
<feature type="binding site" evidence="12">
    <location>
        <position position="132"/>
    </location>
    <ligand>
        <name>substrate</name>
    </ligand>
</feature>
<keyword evidence="6 13" id="KW-0479">Metal-binding</keyword>
<evidence type="ECO:0000256" key="8">
    <source>
        <dbReference type="ARBA" id="ARBA00023211"/>
    </source>
</evidence>
<evidence type="ECO:0000256" key="2">
    <source>
        <dbReference type="ARBA" id="ARBA00001936"/>
    </source>
</evidence>
<dbReference type="PANTHER" id="PTHR31637:SF0">
    <property type="entry name" value="2,3-BISPHOSPHOGLYCERATE-INDEPENDENT PHOSPHOGLYCERATE MUTASE"/>
    <property type="match status" value="1"/>
</dbReference>
<dbReference type="Gene3D" id="3.40.720.10">
    <property type="entry name" value="Alkaline Phosphatase, subunit A"/>
    <property type="match status" value="1"/>
</dbReference>
<dbReference type="PIRSF" id="PIRSF001492">
    <property type="entry name" value="IPGAM"/>
    <property type="match status" value="1"/>
</dbReference>
<dbReference type="Proteomes" id="UP000326354">
    <property type="component" value="Chromosome"/>
</dbReference>
<dbReference type="PANTHER" id="PTHR31637">
    <property type="entry name" value="2,3-BISPHOSPHOGLYCERATE-INDEPENDENT PHOSPHOGLYCERATE MUTASE"/>
    <property type="match status" value="1"/>
</dbReference>
<feature type="binding site" evidence="12">
    <location>
        <begin position="162"/>
        <end position="163"/>
    </location>
    <ligand>
        <name>substrate</name>
    </ligand>
</feature>
<comment type="function">
    <text evidence="3">Catalyzes the interconversion of 2-phosphoglycerate and 3-phosphoglycerate.</text>
</comment>
<dbReference type="GO" id="GO:0006007">
    <property type="term" value="P:glucose catabolic process"/>
    <property type="evidence" value="ECO:0007669"/>
    <property type="project" value="InterPro"/>
</dbReference>
<evidence type="ECO:0000256" key="3">
    <source>
        <dbReference type="ARBA" id="ARBA00002315"/>
    </source>
</evidence>
<feature type="binding site" evidence="13">
    <location>
        <position position="463"/>
    </location>
    <ligand>
        <name>Mn(2+)</name>
        <dbReference type="ChEBI" id="CHEBI:29035"/>
        <label>2</label>
    </ligand>
</feature>
<dbReference type="InterPro" id="IPR017850">
    <property type="entry name" value="Alkaline_phosphatase_core_sf"/>
</dbReference>
<evidence type="ECO:0000259" key="14">
    <source>
        <dbReference type="Pfam" id="PF01676"/>
    </source>
</evidence>
<reference evidence="16 17" key="1">
    <citation type="submission" date="2019-08" db="EMBL/GenBank/DDBJ databases">
        <title>Complete genome sequence of Candidatus Uab amorphum.</title>
        <authorList>
            <person name="Shiratori T."/>
            <person name="Suzuki S."/>
            <person name="Kakizawa Y."/>
            <person name="Ishida K."/>
        </authorList>
    </citation>
    <scope>NUCLEOTIDE SEQUENCE [LARGE SCALE GENOMIC DNA]</scope>
    <source>
        <strain evidence="16 17">SRT547</strain>
    </source>
</reference>
<dbReference type="EMBL" id="AP019860">
    <property type="protein sequence ID" value="BBM81910.1"/>
    <property type="molecule type" value="Genomic_DNA"/>
</dbReference>
<dbReference type="OrthoDB" id="9800863at2"/>
<dbReference type="GO" id="GO:0005737">
    <property type="term" value="C:cytoplasm"/>
    <property type="evidence" value="ECO:0007669"/>
    <property type="project" value="InterPro"/>
</dbReference>
<accession>A0A5S9II07</accession>
<dbReference type="AlphaFoldDB" id="A0A5S9II07"/>
<dbReference type="KEGG" id="uam:UABAM_00252"/>
<dbReference type="NCBIfam" id="TIGR01307">
    <property type="entry name" value="pgm_bpd_ind"/>
    <property type="match status" value="1"/>
</dbReference>
<evidence type="ECO:0000256" key="6">
    <source>
        <dbReference type="ARBA" id="ARBA00022723"/>
    </source>
</evidence>
<sequence>MKALEKFSGRTGPLVLVVLDGVAIGKEDEGNAVFLAQTPVLNSLRKNSVYCELQAHGTAVGLPSDKDMGNSEVGHNAIGSGQIYDQGAKLVGEAISSQQMFRGDTWQELRKNCVENDTCMHFIGLLSDGNVHSHIDHLLGMLTKAHEEGVKKARVHCLLDGRDVSETSALKYVEQLENHLQQISASGNDYKIASGGGRMYITMDRYGADWEMVNRGWKVHVLGEGRTFSSATQAIETFRSEDPGVIDQFLPSFVVGDENGQAVGKINDGDSVIFFNFRGDRAIEITQAFTSESFDKFDRVRHPKVKYAGMMQYDGDSKTPELFLVQPPLIRNTLGEFLAKNNFSQFAISETQKYGHVTYFWNGNRLGKFSDALEIYQEIPSDSVPFEQRPWMKAAEITDAVIENIEKHNTKFTRLNYANGDMVGHTGDITATTISVSAVDMCLGRLLKYIEKKQGIAIVLADHGNADEMYEKDSKGNFVHNEITQKLKNKTSHTLNPVPFAIFDPQYNNEYKINDDVQKKGLSNVAATVVNLLGYEAPNEWQPSLIVFE</sequence>
<dbReference type="UniPathway" id="UPA00109">
    <property type="reaction ID" value="UER00186"/>
</dbReference>
<dbReference type="CDD" id="cd16010">
    <property type="entry name" value="iPGM"/>
    <property type="match status" value="1"/>
</dbReference>
<evidence type="ECO:0000256" key="4">
    <source>
        <dbReference type="ARBA" id="ARBA00004798"/>
    </source>
</evidence>
<feature type="binding site" evidence="13">
    <location>
        <position position="20"/>
    </location>
    <ligand>
        <name>Mn(2+)</name>
        <dbReference type="ChEBI" id="CHEBI:29035"/>
        <label>2</label>
    </ligand>
</feature>
<dbReference type="GO" id="GO:0006096">
    <property type="term" value="P:glycolytic process"/>
    <property type="evidence" value="ECO:0007669"/>
    <property type="project" value="UniProtKB-UniRule"/>
</dbReference>
<feature type="domain" description="BPG-independent PGAM N-terminal" evidence="15">
    <location>
        <begin position="92"/>
        <end position="314"/>
    </location>
</feature>
<name>A0A5S9II07_UABAM</name>
<evidence type="ECO:0000256" key="7">
    <source>
        <dbReference type="ARBA" id="ARBA00023152"/>
    </source>
</evidence>
<comment type="cofactor">
    <cofactor evidence="2">
        <name>Mn(2+)</name>
        <dbReference type="ChEBI" id="CHEBI:29035"/>
    </cofactor>
</comment>
<dbReference type="RefSeq" id="WP_151966171.1">
    <property type="nucleotide sequence ID" value="NZ_AP019860.1"/>
</dbReference>